<gene>
    <name evidence="2" type="ORF">EJV47_14645</name>
</gene>
<dbReference type="InterPro" id="IPR003593">
    <property type="entry name" value="AAA+_ATPase"/>
</dbReference>
<feature type="domain" description="AAA+ ATPase" evidence="1">
    <location>
        <begin position="20"/>
        <end position="326"/>
    </location>
</feature>
<dbReference type="AlphaFoldDB" id="A0A431U159"/>
<dbReference type="SUPFAM" id="SSF52540">
    <property type="entry name" value="P-loop containing nucleoside triphosphate hydrolases"/>
    <property type="match status" value="1"/>
</dbReference>
<evidence type="ECO:0000259" key="1">
    <source>
        <dbReference type="SMART" id="SM00382"/>
    </source>
</evidence>
<dbReference type="Proteomes" id="UP000282184">
    <property type="component" value="Unassembled WGS sequence"/>
</dbReference>
<dbReference type="EMBL" id="RXOF01000008">
    <property type="protein sequence ID" value="RTQ48835.1"/>
    <property type="molecule type" value="Genomic_DNA"/>
</dbReference>
<dbReference type="PANTHER" id="PTHR43581:SF3">
    <property type="entry name" value="AAA+ ATPASE DOMAIN-CONTAINING PROTEIN"/>
    <property type="match status" value="1"/>
</dbReference>
<protein>
    <recommendedName>
        <fullName evidence="1">AAA+ ATPase domain-containing protein</fullName>
    </recommendedName>
</protein>
<sequence>MLRKIALKRFKKFQDSTVELKPFTILMGENSSGKTTVLQAINISLSVIFGNKLIFDKDGLPKVKQGGTGLYDLPGVYLSNTNELWYRKKSIGGKVVGEQANPSVDIDLFDENNNVYRVNIRTRFGSYNVKCSSSDIDLLNQPDLHRKIPLFITGFVGLRVTEERTFPAFIRETMRSGEASSVIRNLLFDIWEKNKDNYNRLKDRLFKDFGFSLDSVEFDSENDIFVKAQYSEELGKDKFALDFNSSGSGFMQILQILAPIYRFCPEISSIVLLDEPDAHLHPNLQNQLANTLREIQKEFGIQIIVSTHSTSIIRAADPSEVVPVSAKNKANIPLTNSDEVEQEIISRIDTYELAKTALSGQLIFIEDNDTSILEAIDRTLEANCIAGSTTIPVIRGRGKDDRTPFNIKDVLKEVLKKDIKVSLMLDRDGLSNMWVDKLKDYAKKKKVNMHILDVYEIENYLLCPESIYAAITAKYGDMQHVLNVVVIKEKIAQFLKQTIVHNRYKYREVLKQQISKLAVLLNDDEFRSNNAQDREVDRIINAYYDVDEFDELLKIGMGKETLKEIFKWLETKSVNIGRRDIINKISLNNKVGDFRAIFQSLS</sequence>
<dbReference type="InterPro" id="IPR027417">
    <property type="entry name" value="P-loop_NTPase"/>
</dbReference>
<dbReference type="OrthoDB" id="9805802at2"/>
<reference evidence="2 3" key="1">
    <citation type="submission" date="2018-12" db="EMBL/GenBank/DDBJ databases">
        <title>Hymenobacter gummosus sp. nov., isolated from a spring.</title>
        <authorList>
            <person name="Nie L."/>
        </authorList>
    </citation>
    <scope>NUCLEOTIDE SEQUENCE [LARGE SCALE GENOMIC DNA]</scope>
    <source>
        <strain evidence="2 3">KCTC 52166</strain>
    </source>
</reference>
<dbReference type="InterPro" id="IPR051396">
    <property type="entry name" value="Bact_Antivir_Def_Nuclease"/>
</dbReference>
<dbReference type="Pfam" id="PF13175">
    <property type="entry name" value="AAA_15"/>
    <property type="match status" value="2"/>
</dbReference>
<comment type="caution">
    <text evidence="2">The sequence shown here is derived from an EMBL/GenBank/DDBJ whole genome shotgun (WGS) entry which is preliminary data.</text>
</comment>
<dbReference type="Gene3D" id="3.40.50.300">
    <property type="entry name" value="P-loop containing nucleotide triphosphate hydrolases"/>
    <property type="match status" value="2"/>
</dbReference>
<organism evidence="2 3">
    <name type="scientific">Hymenobacter gummosus</name>
    <dbReference type="NCBI Taxonomy" id="1776032"/>
    <lineage>
        <taxon>Bacteria</taxon>
        <taxon>Pseudomonadati</taxon>
        <taxon>Bacteroidota</taxon>
        <taxon>Cytophagia</taxon>
        <taxon>Cytophagales</taxon>
        <taxon>Hymenobacteraceae</taxon>
        <taxon>Hymenobacter</taxon>
    </lineage>
</organism>
<dbReference type="SMART" id="SM00382">
    <property type="entry name" value="AAA"/>
    <property type="match status" value="1"/>
</dbReference>
<accession>A0A431U159</accession>
<evidence type="ECO:0000313" key="3">
    <source>
        <dbReference type="Proteomes" id="UP000282184"/>
    </source>
</evidence>
<dbReference type="PANTHER" id="PTHR43581">
    <property type="entry name" value="ATP/GTP PHOSPHATASE"/>
    <property type="match status" value="1"/>
</dbReference>
<dbReference type="CDD" id="cd00267">
    <property type="entry name" value="ABC_ATPase"/>
    <property type="match status" value="1"/>
</dbReference>
<evidence type="ECO:0000313" key="2">
    <source>
        <dbReference type="EMBL" id="RTQ48835.1"/>
    </source>
</evidence>
<proteinExistence type="predicted"/>
<dbReference type="RefSeq" id="WP_126693912.1">
    <property type="nucleotide sequence ID" value="NZ_RXOF01000008.1"/>
</dbReference>
<name>A0A431U159_9BACT</name>
<keyword evidence="3" id="KW-1185">Reference proteome</keyword>
<dbReference type="InterPro" id="IPR041685">
    <property type="entry name" value="AAA_GajA/Old/RecF-like"/>
</dbReference>